<dbReference type="Proteomes" id="UP001500804">
    <property type="component" value="Unassembled WGS sequence"/>
</dbReference>
<keyword evidence="5" id="KW-1185">Reference proteome</keyword>
<name>A0ABP9N6E9_9PSEU</name>
<dbReference type="SMART" id="SM00116">
    <property type="entry name" value="CBS"/>
    <property type="match status" value="2"/>
</dbReference>
<evidence type="ECO:0000259" key="3">
    <source>
        <dbReference type="PROSITE" id="PS51371"/>
    </source>
</evidence>
<dbReference type="PANTHER" id="PTHR43080:SF2">
    <property type="entry name" value="CBS DOMAIN-CONTAINING PROTEIN"/>
    <property type="match status" value="1"/>
</dbReference>
<dbReference type="InterPro" id="IPR046342">
    <property type="entry name" value="CBS_dom_sf"/>
</dbReference>
<gene>
    <name evidence="4" type="ORF">GCM10023320_02690</name>
</gene>
<feature type="domain" description="CBS" evidence="3">
    <location>
        <begin position="109"/>
        <end position="164"/>
    </location>
</feature>
<comment type="caution">
    <text evidence="4">The sequence shown here is derived from an EMBL/GenBank/DDBJ whole genome shotgun (WGS) entry which is preliminary data.</text>
</comment>
<keyword evidence="1 2" id="KW-0129">CBS domain</keyword>
<reference evidence="5" key="1">
    <citation type="journal article" date="2019" name="Int. J. Syst. Evol. Microbiol.">
        <title>The Global Catalogue of Microorganisms (GCM) 10K type strain sequencing project: providing services to taxonomists for standard genome sequencing and annotation.</title>
        <authorList>
            <consortium name="The Broad Institute Genomics Platform"/>
            <consortium name="The Broad Institute Genome Sequencing Center for Infectious Disease"/>
            <person name="Wu L."/>
            <person name="Ma J."/>
        </authorList>
    </citation>
    <scope>NUCLEOTIDE SEQUENCE [LARGE SCALE GENOMIC DNA]</scope>
    <source>
        <strain evidence="5">JCM 18302</strain>
    </source>
</reference>
<evidence type="ECO:0000256" key="1">
    <source>
        <dbReference type="ARBA" id="ARBA00023122"/>
    </source>
</evidence>
<sequence length="177" mass="19473">MAAREARQEHDGHIAQHSRALRELTAAGSEGEKMKIADILETKGSTVHSVLPWLTVTEVVDRLGRLGIGAVLVCDEKSAIAGIVSERDIVRALRQHGASLLTMPVSEVMTHYVQTTHPDETVAHAMARMTAGRYRHLPVIDNGRLVGMVSIGDLVKHRVREMELETGVLRDALISRY</sequence>
<feature type="domain" description="CBS" evidence="3">
    <location>
        <begin position="41"/>
        <end position="99"/>
    </location>
</feature>
<dbReference type="EMBL" id="BAABJO010000001">
    <property type="protein sequence ID" value="GAA5110677.1"/>
    <property type="molecule type" value="Genomic_DNA"/>
</dbReference>
<proteinExistence type="predicted"/>
<dbReference type="CDD" id="cd04623">
    <property type="entry name" value="CBS_pair_bac_euk"/>
    <property type="match status" value="1"/>
</dbReference>
<evidence type="ECO:0000313" key="4">
    <source>
        <dbReference type="EMBL" id="GAA5110677.1"/>
    </source>
</evidence>
<dbReference type="Pfam" id="PF00571">
    <property type="entry name" value="CBS"/>
    <property type="match status" value="2"/>
</dbReference>
<dbReference type="SUPFAM" id="SSF54631">
    <property type="entry name" value="CBS-domain pair"/>
    <property type="match status" value="1"/>
</dbReference>
<protein>
    <submittedName>
        <fullName evidence="4">CBS domain-containing protein</fullName>
    </submittedName>
</protein>
<dbReference type="InterPro" id="IPR044725">
    <property type="entry name" value="CBSX3_CBS_dom"/>
</dbReference>
<accession>A0ABP9N6E9</accession>
<dbReference type="InterPro" id="IPR000644">
    <property type="entry name" value="CBS_dom"/>
</dbReference>
<dbReference type="PANTHER" id="PTHR43080">
    <property type="entry name" value="CBS DOMAIN-CONTAINING PROTEIN CBSX3, MITOCHONDRIAL"/>
    <property type="match status" value="1"/>
</dbReference>
<dbReference type="RefSeq" id="WP_345602644.1">
    <property type="nucleotide sequence ID" value="NZ_BAABJO010000001.1"/>
</dbReference>
<evidence type="ECO:0000313" key="5">
    <source>
        <dbReference type="Proteomes" id="UP001500804"/>
    </source>
</evidence>
<dbReference type="PROSITE" id="PS51371">
    <property type="entry name" value="CBS"/>
    <property type="match status" value="2"/>
</dbReference>
<evidence type="ECO:0000256" key="2">
    <source>
        <dbReference type="PROSITE-ProRule" id="PRU00703"/>
    </source>
</evidence>
<organism evidence="4 5">
    <name type="scientific">Pseudonocardia adelaidensis</name>
    <dbReference type="NCBI Taxonomy" id="648754"/>
    <lineage>
        <taxon>Bacteria</taxon>
        <taxon>Bacillati</taxon>
        <taxon>Actinomycetota</taxon>
        <taxon>Actinomycetes</taxon>
        <taxon>Pseudonocardiales</taxon>
        <taxon>Pseudonocardiaceae</taxon>
        <taxon>Pseudonocardia</taxon>
    </lineage>
</organism>
<dbReference type="Gene3D" id="3.10.580.10">
    <property type="entry name" value="CBS-domain"/>
    <property type="match status" value="1"/>
</dbReference>
<dbReference type="InterPro" id="IPR051257">
    <property type="entry name" value="Diverse_CBS-Domain"/>
</dbReference>